<evidence type="ECO:0000256" key="4">
    <source>
        <dbReference type="ARBA" id="ARBA00013208"/>
    </source>
</evidence>
<dbReference type="InterPro" id="IPR019533">
    <property type="entry name" value="Peptidase_S26"/>
</dbReference>
<evidence type="ECO:0000256" key="8">
    <source>
        <dbReference type="SAM" id="MobiDB-lite"/>
    </source>
</evidence>
<keyword evidence="7" id="KW-0812">Transmembrane</keyword>
<evidence type="ECO:0000256" key="6">
    <source>
        <dbReference type="PIRSR" id="PIRSR600223-1"/>
    </source>
</evidence>
<feature type="compositionally biased region" description="Basic and acidic residues" evidence="8">
    <location>
        <begin position="262"/>
        <end position="278"/>
    </location>
</feature>
<name>A0A3D9LAR7_9MICC</name>
<evidence type="ECO:0000256" key="2">
    <source>
        <dbReference type="ARBA" id="ARBA00004401"/>
    </source>
</evidence>
<keyword evidence="5 7" id="KW-0378">Hydrolase</keyword>
<dbReference type="GO" id="GO:0006465">
    <property type="term" value="P:signal peptide processing"/>
    <property type="evidence" value="ECO:0007669"/>
    <property type="project" value="InterPro"/>
</dbReference>
<evidence type="ECO:0000259" key="9">
    <source>
        <dbReference type="Pfam" id="PF10502"/>
    </source>
</evidence>
<proteinExistence type="inferred from homology"/>
<dbReference type="PROSITE" id="PS00761">
    <property type="entry name" value="SPASE_I_3"/>
    <property type="match status" value="1"/>
</dbReference>
<dbReference type="InterPro" id="IPR000223">
    <property type="entry name" value="Pept_S26A_signal_pept_1"/>
</dbReference>
<evidence type="ECO:0000256" key="1">
    <source>
        <dbReference type="ARBA" id="ARBA00000677"/>
    </source>
</evidence>
<dbReference type="InterPro" id="IPR036286">
    <property type="entry name" value="LexA/Signal_pep-like_sf"/>
</dbReference>
<evidence type="ECO:0000256" key="3">
    <source>
        <dbReference type="ARBA" id="ARBA00009370"/>
    </source>
</evidence>
<feature type="domain" description="Peptidase S26" evidence="9">
    <location>
        <begin position="60"/>
        <end position="249"/>
    </location>
</feature>
<reference evidence="10 11" key="1">
    <citation type="submission" date="2018-07" db="EMBL/GenBank/DDBJ databases">
        <title>Sequencing the genomes of 1000 actinobacteria strains.</title>
        <authorList>
            <person name="Klenk H.-P."/>
        </authorList>
    </citation>
    <scope>NUCLEOTIDE SEQUENCE [LARGE SCALE GENOMIC DNA]</scope>
    <source>
        <strain evidence="10 11">DSM 14442</strain>
    </source>
</reference>
<keyword evidence="7" id="KW-0645">Protease</keyword>
<dbReference type="Pfam" id="PF10502">
    <property type="entry name" value="Peptidase_S26"/>
    <property type="match status" value="1"/>
</dbReference>
<feature type="transmembrane region" description="Helical" evidence="7">
    <location>
        <begin position="62"/>
        <end position="85"/>
    </location>
</feature>
<dbReference type="OrthoDB" id="9815782at2"/>
<comment type="similarity">
    <text evidence="3 7">Belongs to the peptidase S26 family.</text>
</comment>
<evidence type="ECO:0000256" key="7">
    <source>
        <dbReference type="RuleBase" id="RU362042"/>
    </source>
</evidence>
<evidence type="ECO:0000256" key="5">
    <source>
        <dbReference type="ARBA" id="ARBA00022801"/>
    </source>
</evidence>
<dbReference type="EC" id="3.4.21.89" evidence="4 7"/>
<sequence>MAQENYPGAPEAPRGEGSGTTPAETPIETAAGHDAGHVAGPATDHAGAPSGGHRLWLAVREVVLIVLITLLASFLVKTFLFRAYYIPSGSMEQTLQINDRIFVNLLVPGPFDVERGDVVVFEDTKGWLGEPAPVASNPVREALEFIGLMPNSSEQHLVKRLIGLPGDRVECCTAEGMLTVNGTPVEEPYLHPGSAPSDIPFDVTVPEGQIWVMGDHRDASADSRMHQDGPGNGFISLDDVTGRAEVIAWPLSRWGDAGGNRDAFEHVPDPEAARTESE</sequence>
<dbReference type="Gene3D" id="2.10.109.10">
    <property type="entry name" value="Umud Fragment, subunit A"/>
    <property type="match status" value="1"/>
</dbReference>
<evidence type="ECO:0000313" key="10">
    <source>
        <dbReference type="EMBL" id="REE02784.1"/>
    </source>
</evidence>
<dbReference type="GO" id="GO:0005886">
    <property type="term" value="C:plasma membrane"/>
    <property type="evidence" value="ECO:0007669"/>
    <property type="project" value="UniProtKB-SubCell"/>
</dbReference>
<accession>A0A3D9LAR7</accession>
<dbReference type="SUPFAM" id="SSF51306">
    <property type="entry name" value="LexA/Signal peptidase"/>
    <property type="match status" value="1"/>
</dbReference>
<dbReference type="Proteomes" id="UP000256727">
    <property type="component" value="Unassembled WGS sequence"/>
</dbReference>
<dbReference type="CDD" id="cd06530">
    <property type="entry name" value="S26_SPase_I"/>
    <property type="match status" value="1"/>
</dbReference>
<keyword evidence="7" id="KW-0472">Membrane</keyword>
<dbReference type="EMBL" id="QREH01000001">
    <property type="protein sequence ID" value="REE02784.1"/>
    <property type="molecule type" value="Genomic_DNA"/>
</dbReference>
<feature type="active site" evidence="6">
    <location>
        <position position="159"/>
    </location>
</feature>
<protein>
    <recommendedName>
        <fullName evidence="4 7">Signal peptidase I</fullName>
        <ecNumber evidence="4 7">3.4.21.89</ecNumber>
    </recommendedName>
</protein>
<dbReference type="PRINTS" id="PR00727">
    <property type="entry name" value="LEADERPTASE"/>
</dbReference>
<comment type="caution">
    <text evidence="10">The sequence shown here is derived from an EMBL/GenBank/DDBJ whole genome shotgun (WGS) entry which is preliminary data.</text>
</comment>
<dbReference type="PANTHER" id="PTHR43390">
    <property type="entry name" value="SIGNAL PEPTIDASE I"/>
    <property type="match status" value="1"/>
</dbReference>
<dbReference type="GO" id="GO:0009003">
    <property type="term" value="F:signal peptidase activity"/>
    <property type="evidence" value="ECO:0007669"/>
    <property type="project" value="UniProtKB-EC"/>
</dbReference>
<feature type="active site" evidence="6">
    <location>
        <position position="90"/>
    </location>
</feature>
<feature type="region of interest" description="Disordered" evidence="8">
    <location>
        <begin position="1"/>
        <end position="28"/>
    </location>
</feature>
<evidence type="ECO:0000313" key="11">
    <source>
        <dbReference type="Proteomes" id="UP000256727"/>
    </source>
</evidence>
<dbReference type="GO" id="GO:0004252">
    <property type="term" value="F:serine-type endopeptidase activity"/>
    <property type="evidence" value="ECO:0007669"/>
    <property type="project" value="InterPro"/>
</dbReference>
<dbReference type="PANTHER" id="PTHR43390:SF1">
    <property type="entry name" value="CHLOROPLAST PROCESSING PEPTIDASE"/>
    <property type="match status" value="1"/>
</dbReference>
<gene>
    <name evidence="10" type="ORF">C8E99_0567</name>
</gene>
<organism evidence="10 11">
    <name type="scientific">Citricoccus muralis</name>
    <dbReference type="NCBI Taxonomy" id="169134"/>
    <lineage>
        <taxon>Bacteria</taxon>
        <taxon>Bacillati</taxon>
        <taxon>Actinomycetota</taxon>
        <taxon>Actinomycetes</taxon>
        <taxon>Micrococcales</taxon>
        <taxon>Micrococcaceae</taxon>
        <taxon>Citricoccus</taxon>
    </lineage>
</organism>
<dbReference type="InterPro" id="IPR019758">
    <property type="entry name" value="Pept_S26A_signal_pept_1_CS"/>
</dbReference>
<comment type="catalytic activity">
    <reaction evidence="1 7">
        <text>Cleavage of hydrophobic, N-terminal signal or leader sequences from secreted and periplasmic proteins.</text>
        <dbReference type="EC" id="3.4.21.89"/>
    </reaction>
</comment>
<dbReference type="NCBIfam" id="TIGR02227">
    <property type="entry name" value="sigpep_I_bact"/>
    <property type="match status" value="1"/>
</dbReference>
<dbReference type="AlphaFoldDB" id="A0A3D9LAR7"/>
<comment type="subcellular location">
    <subcellularLocation>
        <location evidence="2">Cell membrane</location>
        <topology evidence="2">Single-pass type II membrane protein</topology>
    </subcellularLocation>
    <subcellularLocation>
        <location evidence="7">Membrane</location>
        <topology evidence="7">Single-pass type II membrane protein</topology>
    </subcellularLocation>
</comment>
<keyword evidence="7" id="KW-1133">Transmembrane helix</keyword>
<feature type="region of interest" description="Disordered" evidence="8">
    <location>
        <begin position="258"/>
        <end position="278"/>
    </location>
</feature>
<dbReference type="RefSeq" id="WP_115933170.1">
    <property type="nucleotide sequence ID" value="NZ_QREH01000001.1"/>
</dbReference>
<keyword evidence="11" id="KW-1185">Reference proteome</keyword>